<gene>
    <name evidence="3" type="ORF">BB561_002332</name>
</gene>
<dbReference type="EMBL" id="MBFR01000078">
    <property type="protein sequence ID" value="PVU94701.1"/>
    <property type="molecule type" value="Genomic_DNA"/>
</dbReference>
<sequence>MEYFEYKNSRASASLCGRTKLEQPSHSFIENKSLRLKSASVSVCYNNHANEALSSTNGSGSLLPDISSNPHILQQSPTSEMLKLDKHDSNLEKNLPYDLNLSQKIINNLKSWLLCVAVIDFDENTGPTISKVYPNVDFNTRDEKSIKFSAIPDSTINQHCDLLYSYRFCSTSQLFDKKNSTEFLNSYVFFRQRADPLKKRGGMHKSIAIITPLCFHGLFIRLIETLGLLYFEIGEIAIETAFYNIAQWPLPKDGQQLTLPFLGTVYQAELPISNNAQIIEHSSFNIKDFAPTTHILAASVPHTLIFNFQSELKELWKLWEIVISAESLVVFADSPTKSFEVVTALVDLISPIKYCGDFRPYFTVQDPDYASIVSPKHIPPNTILGVTNPFFNYALSHWSNRLVLKSASRIKKVGSNDQSILSSQSKSFYGDIFSNSSLKSLKKTQDPSKKKNNLFTSLSKNRVQVTPNTNLINHLLENIQSGLQPSWVLNNTLQRYFYNLTLQFLVPFDRYFSTLVPQICSEFINVKSISDYNYAHIHTSPPTLGQWKNDDFFLSLEEHGIPAELLGKNLPAKKSASFFTSNIFNSSNHENNVSNFKNSKYNDLKFKNESFSKNYTFKNDTKSNWPHCLPVTNSWRDFYKKFTRCGNFATWLSKKTHETQIEIWKKYFASIAKYNIDSWVFDKRSLLLKKTNISESMSLFSPTINTNLRGAETTEKLFFAFSSPNPDLATNDDDNNFETIDISQKVFYNFENKPATILSSGSNKLKPNSNIKKKALYLTKDNSPKIHQTFSKPLIYDINATSKNKSASNLNRLIDDVKSQESSHVAILGSRGSLVGYINKKCNSTSNYNIPQSYNNSPNINYTNESRVSTSTSACVSMSGSTFSPKPGYNTDYTADSNPSSVNSSLTDLSLGIYSTKNEKLFGIRSPYEFGATFGSPISIERKCFSEEQQCQRSLEELCDMANFLMFILCVPIYFDNINDKPHVCNGYEGKKKFSSDSNFSSVEYCRQKNQSDKGTFENSSSSLVNRISDGVKQYQESVKNPAKKSEVDKNYKPQFNIEDSSQHKKWVQRIPSQECLKKEHFDQILIYKTKKNLKNPSFDGIKENISLLSKERLAGGYPYS</sequence>
<evidence type="ECO:0000259" key="2">
    <source>
        <dbReference type="PROSITE" id="PS50211"/>
    </source>
</evidence>
<evidence type="ECO:0000256" key="1">
    <source>
        <dbReference type="ARBA" id="ARBA00007159"/>
    </source>
</evidence>
<dbReference type="PANTHER" id="PTHR13677">
    <property type="entry name" value="LD41638P"/>
    <property type="match status" value="1"/>
</dbReference>
<dbReference type="PROSITE" id="PS50211">
    <property type="entry name" value="DENN"/>
    <property type="match status" value="1"/>
</dbReference>
<proteinExistence type="inferred from homology"/>
<organism evidence="3 4">
    <name type="scientific">Smittium simulii</name>
    <dbReference type="NCBI Taxonomy" id="133385"/>
    <lineage>
        <taxon>Eukaryota</taxon>
        <taxon>Fungi</taxon>
        <taxon>Fungi incertae sedis</taxon>
        <taxon>Zoopagomycota</taxon>
        <taxon>Kickxellomycotina</taxon>
        <taxon>Harpellomycetes</taxon>
        <taxon>Harpellales</taxon>
        <taxon>Legeriomycetaceae</taxon>
        <taxon>Smittium</taxon>
    </lineage>
</organism>
<evidence type="ECO:0000313" key="3">
    <source>
        <dbReference type="EMBL" id="PVU94701.1"/>
    </source>
</evidence>
<dbReference type="InterPro" id="IPR024224">
    <property type="entry name" value="DENND6"/>
</dbReference>
<name>A0A2T9YQX1_9FUNG</name>
<accession>A0A2T9YQX1</accession>
<comment type="caution">
    <text evidence="3">The sequence shown here is derived from an EMBL/GenBank/DDBJ whole genome shotgun (WGS) entry which is preliminary data.</text>
</comment>
<evidence type="ECO:0000313" key="4">
    <source>
        <dbReference type="Proteomes" id="UP000245383"/>
    </source>
</evidence>
<keyword evidence="4" id="KW-1185">Reference proteome</keyword>
<dbReference type="InterPro" id="IPR037516">
    <property type="entry name" value="Tripartite_DENN"/>
</dbReference>
<dbReference type="Proteomes" id="UP000245383">
    <property type="component" value="Unassembled WGS sequence"/>
</dbReference>
<protein>
    <recommendedName>
        <fullName evidence="2">UDENN domain-containing protein</fullName>
    </recommendedName>
</protein>
<feature type="domain" description="UDENN" evidence="2">
    <location>
        <begin position="114"/>
        <end position="535"/>
    </location>
</feature>
<comment type="similarity">
    <text evidence="1">Belongs to the DENND6 family.</text>
</comment>
<dbReference type="AlphaFoldDB" id="A0A2T9YQX1"/>
<dbReference type="PANTHER" id="PTHR13677:SF0">
    <property type="entry name" value="LD41638P"/>
    <property type="match status" value="1"/>
</dbReference>
<dbReference type="OrthoDB" id="10265409at2759"/>
<dbReference type="GO" id="GO:0055037">
    <property type="term" value="C:recycling endosome"/>
    <property type="evidence" value="ECO:0007669"/>
    <property type="project" value="TreeGrafter"/>
</dbReference>
<reference evidence="3 4" key="1">
    <citation type="journal article" date="2018" name="MBio">
        <title>Comparative Genomics Reveals the Core Gene Toolbox for the Fungus-Insect Symbiosis.</title>
        <authorList>
            <person name="Wang Y."/>
            <person name="Stata M."/>
            <person name="Wang W."/>
            <person name="Stajich J.E."/>
            <person name="White M.M."/>
            <person name="Moncalvo J.M."/>
        </authorList>
    </citation>
    <scope>NUCLEOTIDE SEQUENCE [LARGE SCALE GENOMIC DNA]</scope>
    <source>
        <strain evidence="3 4">SWE-8-4</strain>
    </source>
</reference>
<dbReference type="GO" id="GO:0005085">
    <property type="term" value="F:guanyl-nucleotide exchange factor activity"/>
    <property type="evidence" value="ECO:0007669"/>
    <property type="project" value="InterPro"/>
</dbReference>